<dbReference type="SUPFAM" id="SSF54523">
    <property type="entry name" value="Pili subunits"/>
    <property type="match status" value="1"/>
</dbReference>
<keyword evidence="1" id="KW-0812">Transmembrane</keyword>
<comment type="caution">
    <text evidence="2">The sequence shown here is derived from an EMBL/GenBank/DDBJ whole genome shotgun (WGS) entry which is preliminary data.</text>
</comment>
<gene>
    <name evidence="2" type="ORF">ACD_49C00056G0014</name>
</gene>
<feature type="transmembrane region" description="Helical" evidence="1">
    <location>
        <begin position="13"/>
        <end position="34"/>
    </location>
</feature>
<dbReference type="InterPro" id="IPR012902">
    <property type="entry name" value="N_methyl_site"/>
</dbReference>
<evidence type="ECO:0000313" key="2">
    <source>
        <dbReference type="EMBL" id="EKD66259.1"/>
    </source>
</evidence>
<accession>K2BVK2</accession>
<evidence type="ECO:0000256" key="1">
    <source>
        <dbReference type="SAM" id="Phobius"/>
    </source>
</evidence>
<organism evidence="2">
    <name type="scientific">uncultured bacterium</name>
    <name type="common">gcode 4</name>
    <dbReference type="NCBI Taxonomy" id="1234023"/>
    <lineage>
        <taxon>Bacteria</taxon>
        <taxon>environmental samples</taxon>
    </lineage>
</organism>
<dbReference type="Pfam" id="PF07963">
    <property type="entry name" value="N_methyl"/>
    <property type="match status" value="1"/>
</dbReference>
<dbReference type="NCBIfam" id="TIGR02532">
    <property type="entry name" value="IV_pilin_GFxxxE"/>
    <property type="match status" value="1"/>
</dbReference>
<evidence type="ECO:0008006" key="3">
    <source>
        <dbReference type="Google" id="ProtNLM"/>
    </source>
</evidence>
<dbReference type="Gene3D" id="3.30.700.10">
    <property type="entry name" value="Glycoprotein, Type 4 Pilin"/>
    <property type="match status" value="1"/>
</dbReference>
<dbReference type="InterPro" id="IPR045584">
    <property type="entry name" value="Pilin-like"/>
</dbReference>
<dbReference type="EMBL" id="AMFJ01021642">
    <property type="protein sequence ID" value="EKD66259.1"/>
    <property type="molecule type" value="Genomic_DNA"/>
</dbReference>
<name>K2BVK2_9BACT</name>
<keyword evidence="1" id="KW-1133">Transmembrane helix</keyword>
<dbReference type="PROSITE" id="PS00409">
    <property type="entry name" value="PROKAR_NTER_METHYL"/>
    <property type="match status" value="1"/>
</dbReference>
<dbReference type="AlphaFoldDB" id="K2BVK2"/>
<reference evidence="2" key="1">
    <citation type="journal article" date="2012" name="Science">
        <title>Fermentation, hydrogen, and sulfur metabolism in multiple uncultivated bacterial phyla.</title>
        <authorList>
            <person name="Wrighton K.C."/>
            <person name="Thomas B.C."/>
            <person name="Sharon I."/>
            <person name="Miller C.S."/>
            <person name="Castelle C.J."/>
            <person name="VerBerkmoes N.C."/>
            <person name="Wilkins M.J."/>
            <person name="Hettich R.L."/>
            <person name="Lipton M.S."/>
            <person name="Williams K.H."/>
            <person name="Long P.E."/>
            <person name="Banfield J.F."/>
        </authorList>
    </citation>
    <scope>NUCLEOTIDE SEQUENCE [LARGE SCALE GENOMIC DNA]</scope>
</reference>
<sequence>MIKNIKGFTLIELMIVITIIWFLTMLVAVPYNFYANISKVRISKEIIDQSRSDAISSANWRTSFDWKNINIGLYFDKNKWEILSYSYPFNYSWSVLNFTGDVKLLKTIKLESFVEISKIKIGSDETENVLLYYKAPDGKLTIYKNATSTWNTVDIVVGYKWVTEGVLSKEIKIKN</sequence>
<keyword evidence="1" id="KW-0472">Membrane</keyword>
<proteinExistence type="predicted"/>
<protein>
    <recommendedName>
        <fullName evidence="3">Prepilin-type N-terminal cleavage/methylation domain-containing protein</fullName>
    </recommendedName>
</protein>